<feature type="transmembrane region" description="Helical" evidence="2">
    <location>
        <begin position="272"/>
        <end position="293"/>
    </location>
</feature>
<evidence type="ECO:0000313" key="3">
    <source>
        <dbReference type="EMBL" id="SBS86989.1"/>
    </source>
</evidence>
<keyword evidence="2" id="KW-0472">Membrane</keyword>
<accession>A0A1A8W4R8</accession>
<evidence type="ECO:0000256" key="2">
    <source>
        <dbReference type="SAM" id="Phobius"/>
    </source>
</evidence>
<proteinExistence type="predicted"/>
<dbReference type="AlphaFoldDB" id="A0A1A8W4R8"/>
<name>A0A1A8W4R8_PLAOA</name>
<protein>
    <submittedName>
        <fullName evidence="3">Uncharacterized protein</fullName>
    </submittedName>
</protein>
<sequence length="624" mass="73158">MNIEMLGRFQESNKKKKKKRIVKNTTGLCYRCSTSFQFRKKENNTLNFNLVRIVQLISKTNVHGKNCKYIPMQKKKEKKRKHGKTEKVLYGKGLGDVRRYDNAPFLFFFNGKTTNVRGAEIEDTKIEKKKEDEQKGEKTNNLVKEDMDKYTSPPPPPVMELNNKVTYFFSWEPINRKNAKSSEEERRPFKEGIFPVAGSHLRQSGSPRNSRTTSDMSLGVCNLGCGKRDMFPHMRRLHYDTWSKEAPKFCHPSSRIRGYLRRGNMLASAVNLLRNCFLFLFLIHALTKIYMVTMSMKMNSLHMKLHDRLLNSRNKITHFNSFNPKRKNMNTFIRYPYLHINQKNINCLKNKSTSSIYSQYYNNEPVYNTYNPILNYDILDLIKVYGRLAEHSEHESLNIVITLGKGQIMGEEAAIEEAKYNGTVGEKAVNAADTADVTSTTPEAITKGVNEKPSSGLFRRALLLFKGEVPSYYMKACWFYHFLKYGKMNFKDFKNSLLLLKFKWPKDSIFPSYNIFLFEKGLSKHMDSPLIRKRVEKYMQYQEINENLLKSCFYCFSGGKEYVTAYDILNTFIQWKINDKHKKKQENTSIFAFFKKRNNMDNTIDWVTFKNKIDAYTVQMHEMK</sequence>
<feature type="region of interest" description="Disordered" evidence="1">
    <location>
        <begin position="127"/>
        <end position="157"/>
    </location>
</feature>
<evidence type="ECO:0000313" key="4">
    <source>
        <dbReference type="Proteomes" id="UP000078560"/>
    </source>
</evidence>
<reference evidence="4" key="1">
    <citation type="submission" date="2016-05" db="EMBL/GenBank/DDBJ databases">
        <authorList>
            <person name="Naeem Raeece"/>
        </authorList>
    </citation>
    <scope>NUCLEOTIDE SEQUENCE [LARGE SCALE GENOMIC DNA]</scope>
</reference>
<feature type="compositionally biased region" description="Basic and acidic residues" evidence="1">
    <location>
        <begin position="127"/>
        <end position="149"/>
    </location>
</feature>
<keyword evidence="2" id="KW-0812">Transmembrane</keyword>
<dbReference type="EMBL" id="FLQU01000531">
    <property type="protein sequence ID" value="SBS86989.1"/>
    <property type="molecule type" value="Genomic_DNA"/>
</dbReference>
<organism evidence="3 4">
    <name type="scientific">Plasmodium ovale curtisi</name>
    <dbReference type="NCBI Taxonomy" id="864141"/>
    <lineage>
        <taxon>Eukaryota</taxon>
        <taxon>Sar</taxon>
        <taxon>Alveolata</taxon>
        <taxon>Apicomplexa</taxon>
        <taxon>Aconoidasida</taxon>
        <taxon>Haemosporida</taxon>
        <taxon>Plasmodiidae</taxon>
        <taxon>Plasmodium</taxon>
        <taxon>Plasmodium (Plasmodium)</taxon>
    </lineage>
</organism>
<keyword evidence="2" id="KW-1133">Transmembrane helix</keyword>
<gene>
    <name evidence="3" type="ORF">POVCU2_0040310</name>
</gene>
<evidence type="ECO:0000256" key="1">
    <source>
        <dbReference type="SAM" id="MobiDB-lite"/>
    </source>
</evidence>
<dbReference type="Proteomes" id="UP000078560">
    <property type="component" value="Unassembled WGS sequence"/>
</dbReference>